<keyword evidence="5" id="KW-0862">Zinc</keyword>
<dbReference type="Pfam" id="PF14737">
    <property type="entry name" value="DUF4470"/>
    <property type="match status" value="1"/>
</dbReference>
<dbReference type="NCBIfam" id="TIGR00283">
    <property type="entry name" value="arch_pth2"/>
    <property type="match status" value="1"/>
</dbReference>
<dbReference type="Gene3D" id="6.10.140.2220">
    <property type="match status" value="1"/>
</dbReference>
<comment type="similarity">
    <text evidence="6">Belongs to the PTH2 family.</text>
</comment>
<feature type="region of interest" description="Disordered" evidence="9">
    <location>
        <begin position="72"/>
        <end position="97"/>
    </location>
</feature>
<evidence type="ECO:0000313" key="13">
    <source>
        <dbReference type="Proteomes" id="UP000606974"/>
    </source>
</evidence>
<evidence type="ECO:0000256" key="7">
    <source>
        <dbReference type="ARBA" id="ARBA00048707"/>
    </source>
</evidence>
<feature type="transmembrane region" description="Helical" evidence="10">
    <location>
        <begin position="12"/>
        <end position="29"/>
    </location>
</feature>
<feature type="transmembrane region" description="Helical" evidence="10">
    <location>
        <begin position="223"/>
        <end position="241"/>
    </location>
</feature>
<evidence type="ECO:0000256" key="9">
    <source>
        <dbReference type="SAM" id="MobiDB-lite"/>
    </source>
</evidence>
<keyword evidence="10" id="KW-0472">Membrane</keyword>
<dbReference type="GO" id="GO:0004045">
    <property type="term" value="F:peptidyl-tRNA hydrolase activity"/>
    <property type="evidence" value="ECO:0007669"/>
    <property type="project" value="UniProtKB-EC"/>
</dbReference>
<dbReference type="InterPro" id="IPR027974">
    <property type="entry name" value="DUF4470"/>
</dbReference>
<keyword evidence="3 8" id="KW-0863">Zinc-finger</keyword>
<dbReference type="Gene3D" id="3.40.1490.10">
    <property type="entry name" value="Bit1"/>
    <property type="match status" value="1"/>
</dbReference>
<evidence type="ECO:0000256" key="1">
    <source>
        <dbReference type="ARBA" id="ARBA00013260"/>
    </source>
</evidence>
<accession>A0A8H7AGK2</accession>
<evidence type="ECO:0000259" key="11">
    <source>
        <dbReference type="PROSITE" id="PS50865"/>
    </source>
</evidence>
<dbReference type="PANTHER" id="PTHR12649">
    <property type="entry name" value="PEPTIDYL-TRNA HYDROLASE 2"/>
    <property type="match status" value="1"/>
</dbReference>
<evidence type="ECO:0000256" key="10">
    <source>
        <dbReference type="SAM" id="Phobius"/>
    </source>
</evidence>
<keyword evidence="2" id="KW-0479">Metal-binding</keyword>
<dbReference type="Pfam" id="PF01981">
    <property type="entry name" value="PTH2"/>
    <property type="match status" value="1"/>
</dbReference>
<dbReference type="PROSITE" id="PS50865">
    <property type="entry name" value="ZF_MYND_2"/>
    <property type="match status" value="1"/>
</dbReference>
<dbReference type="EMBL" id="JAACFV010000064">
    <property type="protein sequence ID" value="KAF7507704.1"/>
    <property type="molecule type" value="Genomic_DNA"/>
</dbReference>
<evidence type="ECO:0000256" key="4">
    <source>
        <dbReference type="ARBA" id="ARBA00022801"/>
    </source>
</evidence>
<dbReference type="SUPFAM" id="SSF102462">
    <property type="entry name" value="Peptidyl-tRNA hydrolase II"/>
    <property type="match status" value="1"/>
</dbReference>
<organism evidence="12 13">
    <name type="scientific">Endocarpon pusillum</name>
    <dbReference type="NCBI Taxonomy" id="364733"/>
    <lineage>
        <taxon>Eukaryota</taxon>
        <taxon>Fungi</taxon>
        <taxon>Dikarya</taxon>
        <taxon>Ascomycota</taxon>
        <taxon>Pezizomycotina</taxon>
        <taxon>Eurotiomycetes</taxon>
        <taxon>Chaetothyriomycetidae</taxon>
        <taxon>Verrucariales</taxon>
        <taxon>Verrucariaceae</taxon>
        <taxon>Endocarpon</taxon>
    </lineage>
</organism>
<evidence type="ECO:0000256" key="8">
    <source>
        <dbReference type="PROSITE-ProRule" id="PRU00134"/>
    </source>
</evidence>
<protein>
    <recommendedName>
        <fullName evidence="1">peptidyl-tRNA hydrolase</fullName>
        <ecNumber evidence="1">3.1.1.29</ecNumber>
    </recommendedName>
</protein>
<dbReference type="EC" id="3.1.1.29" evidence="1"/>
<dbReference type="InterPro" id="IPR002833">
    <property type="entry name" value="PTH2"/>
</dbReference>
<evidence type="ECO:0000256" key="2">
    <source>
        <dbReference type="ARBA" id="ARBA00022723"/>
    </source>
</evidence>
<keyword evidence="10" id="KW-0812">Transmembrane</keyword>
<dbReference type="GO" id="GO:0005829">
    <property type="term" value="C:cytosol"/>
    <property type="evidence" value="ECO:0007669"/>
    <property type="project" value="TreeGrafter"/>
</dbReference>
<proteinExistence type="inferred from homology"/>
<dbReference type="InterPro" id="IPR002893">
    <property type="entry name" value="Znf_MYND"/>
</dbReference>
<dbReference type="Proteomes" id="UP000606974">
    <property type="component" value="Unassembled WGS sequence"/>
</dbReference>
<dbReference type="AlphaFoldDB" id="A0A8H7AGK2"/>
<dbReference type="FunFam" id="3.40.1490.10:FF:000001">
    <property type="entry name" value="Peptidyl-tRNA hydrolase 2"/>
    <property type="match status" value="1"/>
</dbReference>
<dbReference type="GO" id="GO:0008270">
    <property type="term" value="F:zinc ion binding"/>
    <property type="evidence" value="ECO:0007669"/>
    <property type="project" value="UniProtKB-KW"/>
</dbReference>
<gene>
    <name evidence="12" type="ORF">GJ744_010133</name>
</gene>
<name>A0A8H7AGK2_9EURO</name>
<keyword evidence="4" id="KW-0378">Hydrolase</keyword>
<dbReference type="PANTHER" id="PTHR12649:SF11">
    <property type="entry name" value="PEPTIDYL-TRNA HYDROLASE 2, MITOCHONDRIAL"/>
    <property type="match status" value="1"/>
</dbReference>
<evidence type="ECO:0000256" key="6">
    <source>
        <dbReference type="ARBA" id="ARBA00038050"/>
    </source>
</evidence>
<feature type="compositionally biased region" description="Acidic residues" evidence="9">
    <location>
        <begin position="83"/>
        <end position="92"/>
    </location>
</feature>
<feature type="domain" description="MYND-type" evidence="11">
    <location>
        <begin position="278"/>
        <end position="323"/>
    </location>
</feature>
<evidence type="ECO:0000313" key="12">
    <source>
        <dbReference type="EMBL" id="KAF7507704.1"/>
    </source>
</evidence>
<dbReference type="CDD" id="cd02430">
    <property type="entry name" value="PTH2"/>
    <property type="match status" value="1"/>
</dbReference>
<evidence type="ECO:0000256" key="3">
    <source>
        <dbReference type="ARBA" id="ARBA00022771"/>
    </source>
</evidence>
<comment type="caution">
    <text evidence="12">The sequence shown here is derived from an EMBL/GenBank/DDBJ whole genome shotgun (WGS) entry which is preliminary data.</text>
</comment>
<sequence>MMADSGPPSTATTAVAVGLVAVTIGYFLGQGSNLGLFGISGKHRQPASKMRSWPNNYDVTIHPDSSDEELMAQQRAGAGTQADDNESDEECDGKELKNFSNTSEEVKLVLAVRTDLGMGKGKIAAQCSHATLACYKYLINHAPSAALLQRWERGGQPKIAVQVKSEDDLMTLQAQAISLGLCTRVIYDAGRTQIAAGSATVLGVLGPKSVVDQEKKERNQLHVNGQYFVYIVCLMFFYRWLPMENGVSSANFQFDMATSNEKSQQSSLTSNIPLQIFCANTDLEDHDPPCRKPGSKACSGCFLVQYCSKECQKIHWPAHKLDCKSPLIKETWKPSWHMERRAPAFMNVNYSYSSFGMIKYLWGNAPAIDLLNLKDNEADGTEENFRLLFAASGDLRNFIKSVLGLPQKYTGMLETVVNDRDFDLVSRNVILLLTALHFDPDTAAIIMLHLWYSALLPGRILHQLRESILPLIQEVCMNIQAEPSGEVFSKIWTFGARSLRLVLAKENWNLLSSYFEVPKGLSAAQAQKVRRETTMACQRKDFLDRALYKMPPGWRAGTMKFRDDGVLLPFSASRREFDTPNPTFYQNDSRWPLADSAGPLDGWSLDEVLQKLPDAKNDIYGALFFYLKDLLTRFCKKIANISISVQLLHLDAVDLPDMLRQVGVGEDSFDRIELSNICDRVYIGPDRCLSVLGPLLRTAASNPHATLLMLFLNAIEDTFIDEEEKGNVDFDCHPMTPYFPRLSEIASGSVYDPDYVNVLDARTHFRDFDGLWERYTEDCQLHEAGKARGMVMKKENTIVPKWPLRLKQHATQAEFSRLQASGRTGCERYVEWRRAA</sequence>
<dbReference type="SUPFAM" id="SSF144232">
    <property type="entry name" value="HIT/MYND zinc finger-like"/>
    <property type="match status" value="1"/>
</dbReference>
<evidence type="ECO:0000256" key="5">
    <source>
        <dbReference type="ARBA" id="ARBA00022833"/>
    </source>
</evidence>
<keyword evidence="13" id="KW-1185">Reference proteome</keyword>
<reference evidence="12" key="1">
    <citation type="submission" date="2020-02" db="EMBL/GenBank/DDBJ databases">
        <authorList>
            <person name="Palmer J.M."/>
        </authorList>
    </citation>
    <scope>NUCLEOTIDE SEQUENCE</scope>
    <source>
        <strain evidence="12">EPUS1.4</strain>
        <tissue evidence="12">Thallus</tissue>
    </source>
</reference>
<comment type="catalytic activity">
    <reaction evidence="7">
        <text>an N-acyl-L-alpha-aminoacyl-tRNA + H2O = an N-acyl-L-amino acid + a tRNA + H(+)</text>
        <dbReference type="Rhea" id="RHEA:54448"/>
        <dbReference type="Rhea" id="RHEA-COMP:10123"/>
        <dbReference type="Rhea" id="RHEA-COMP:13883"/>
        <dbReference type="ChEBI" id="CHEBI:15377"/>
        <dbReference type="ChEBI" id="CHEBI:15378"/>
        <dbReference type="ChEBI" id="CHEBI:59874"/>
        <dbReference type="ChEBI" id="CHEBI:78442"/>
        <dbReference type="ChEBI" id="CHEBI:138191"/>
        <dbReference type="EC" id="3.1.1.29"/>
    </reaction>
</comment>
<dbReference type="Pfam" id="PF01753">
    <property type="entry name" value="zf-MYND"/>
    <property type="match status" value="1"/>
</dbReference>
<dbReference type="OrthoDB" id="5282002at2759"/>
<dbReference type="PROSITE" id="PS01360">
    <property type="entry name" value="ZF_MYND_1"/>
    <property type="match status" value="1"/>
</dbReference>
<keyword evidence="10" id="KW-1133">Transmembrane helix</keyword>
<dbReference type="InterPro" id="IPR023476">
    <property type="entry name" value="Pep_tRNA_hydro_II_dom_sf"/>
</dbReference>